<dbReference type="InterPro" id="IPR001584">
    <property type="entry name" value="Integrase_cat-core"/>
</dbReference>
<dbReference type="GO" id="GO:0006338">
    <property type="term" value="P:chromatin remodeling"/>
    <property type="evidence" value="ECO:0007669"/>
    <property type="project" value="UniProtKB-ARBA"/>
</dbReference>
<evidence type="ECO:0000256" key="6">
    <source>
        <dbReference type="ARBA" id="ARBA00022884"/>
    </source>
</evidence>
<dbReference type="GO" id="GO:0005634">
    <property type="term" value="C:nucleus"/>
    <property type="evidence" value="ECO:0007669"/>
    <property type="project" value="UniProtKB-ARBA"/>
</dbReference>
<dbReference type="SMART" id="SM00298">
    <property type="entry name" value="CHROMO"/>
    <property type="match status" value="1"/>
</dbReference>
<accession>A0A4S4M0C4</accession>
<reference evidence="14 15" key="1">
    <citation type="submission" date="2019-02" db="EMBL/GenBank/DDBJ databases">
        <title>Genome sequencing of the rare red list fungi Antrodiella citrinella (Flaviporus citrinellus).</title>
        <authorList>
            <person name="Buettner E."/>
            <person name="Kellner H."/>
        </authorList>
    </citation>
    <scope>NUCLEOTIDE SEQUENCE [LARGE SCALE GENOMIC DNA]</scope>
    <source>
        <strain evidence="14 15">DSM 108506</strain>
    </source>
</reference>
<evidence type="ECO:0000256" key="4">
    <source>
        <dbReference type="ARBA" id="ARBA00022801"/>
    </source>
</evidence>
<dbReference type="Pfam" id="PF00665">
    <property type="entry name" value="rve"/>
    <property type="match status" value="1"/>
</dbReference>
<dbReference type="GO" id="GO:0003964">
    <property type="term" value="F:RNA-directed DNA polymerase activity"/>
    <property type="evidence" value="ECO:0007669"/>
    <property type="project" value="UniProtKB-KW"/>
</dbReference>
<evidence type="ECO:0000256" key="2">
    <source>
        <dbReference type="ARBA" id="ARBA00022723"/>
    </source>
</evidence>
<dbReference type="InterPro" id="IPR012337">
    <property type="entry name" value="RNaseH-like_sf"/>
</dbReference>
<dbReference type="Gene3D" id="3.30.420.10">
    <property type="entry name" value="Ribonuclease H-like superfamily/Ribonuclease H"/>
    <property type="match status" value="1"/>
</dbReference>
<evidence type="ECO:0000259" key="12">
    <source>
        <dbReference type="PROSITE" id="PS50013"/>
    </source>
</evidence>
<keyword evidence="6" id="KW-0694">RNA-binding</keyword>
<organism evidence="14 15">
    <name type="scientific">Antrodiella citrinella</name>
    <dbReference type="NCBI Taxonomy" id="2447956"/>
    <lineage>
        <taxon>Eukaryota</taxon>
        <taxon>Fungi</taxon>
        <taxon>Dikarya</taxon>
        <taxon>Basidiomycota</taxon>
        <taxon>Agaricomycotina</taxon>
        <taxon>Agaricomycetes</taxon>
        <taxon>Polyporales</taxon>
        <taxon>Steccherinaceae</taxon>
        <taxon>Antrodiella</taxon>
    </lineage>
</organism>
<protein>
    <recommendedName>
        <fullName evidence="16">Integrase catalytic domain-containing protein</fullName>
    </recommendedName>
</protein>
<feature type="domain" description="Chromo" evidence="12">
    <location>
        <begin position="478"/>
        <end position="531"/>
    </location>
</feature>
<dbReference type="InterPro" id="IPR016197">
    <property type="entry name" value="Chromo-like_dom_sf"/>
</dbReference>
<keyword evidence="2" id="KW-0479">Metal-binding</keyword>
<evidence type="ECO:0000256" key="8">
    <source>
        <dbReference type="ARBA" id="ARBA00022918"/>
    </source>
</evidence>
<evidence type="ECO:0000256" key="9">
    <source>
        <dbReference type="ARBA" id="ARBA00022932"/>
    </source>
</evidence>
<dbReference type="GO" id="GO:0004190">
    <property type="term" value="F:aspartic-type endopeptidase activity"/>
    <property type="evidence" value="ECO:0007669"/>
    <property type="project" value="UniProtKB-KW"/>
</dbReference>
<keyword evidence="9" id="KW-0239">DNA-directed DNA polymerase</keyword>
<evidence type="ECO:0000256" key="1">
    <source>
        <dbReference type="ARBA" id="ARBA00022670"/>
    </source>
</evidence>
<gene>
    <name evidence="14" type="ORF">EUX98_g8992</name>
</gene>
<dbReference type="GO" id="GO:0003887">
    <property type="term" value="F:DNA-directed DNA polymerase activity"/>
    <property type="evidence" value="ECO:0007669"/>
    <property type="project" value="UniProtKB-KW"/>
</dbReference>
<dbReference type="AlphaFoldDB" id="A0A4S4M0C4"/>
<feature type="domain" description="Integrase catalytic" evidence="13">
    <location>
        <begin position="179"/>
        <end position="339"/>
    </location>
</feature>
<keyword evidence="1" id="KW-0645">Protease</keyword>
<dbReference type="PANTHER" id="PTHR37984:SF5">
    <property type="entry name" value="PROTEIN NYNRIN-LIKE"/>
    <property type="match status" value="1"/>
</dbReference>
<dbReference type="InterPro" id="IPR041588">
    <property type="entry name" value="Integrase_H2C2"/>
</dbReference>
<dbReference type="Gene3D" id="2.40.50.40">
    <property type="match status" value="1"/>
</dbReference>
<dbReference type="Pfam" id="PF24626">
    <property type="entry name" value="SH3_Tf2-1"/>
    <property type="match status" value="1"/>
</dbReference>
<comment type="caution">
    <text evidence="14">The sequence shown here is derived from an EMBL/GenBank/DDBJ whole genome shotgun (WGS) entry which is preliminary data.</text>
</comment>
<dbReference type="GO" id="GO:0003723">
    <property type="term" value="F:RNA binding"/>
    <property type="evidence" value="ECO:0007669"/>
    <property type="project" value="UniProtKB-KW"/>
</dbReference>
<keyword evidence="10" id="KW-0238">DNA-binding</keyword>
<dbReference type="CDD" id="cd00024">
    <property type="entry name" value="CD_CSD"/>
    <property type="match status" value="1"/>
</dbReference>
<dbReference type="InterPro" id="IPR023780">
    <property type="entry name" value="Chromo_domain"/>
</dbReference>
<keyword evidence="5" id="KW-0460">Magnesium</keyword>
<dbReference type="OrthoDB" id="3205891at2759"/>
<keyword evidence="15" id="KW-1185">Reference proteome</keyword>
<dbReference type="GO" id="GO:0006310">
    <property type="term" value="P:DNA recombination"/>
    <property type="evidence" value="ECO:0007669"/>
    <property type="project" value="UniProtKB-KW"/>
</dbReference>
<keyword evidence="9" id="KW-0808">Transferase</keyword>
<proteinExistence type="predicted"/>
<evidence type="ECO:0000259" key="13">
    <source>
        <dbReference type="PROSITE" id="PS50994"/>
    </source>
</evidence>
<dbReference type="GO" id="GO:0015074">
    <property type="term" value="P:DNA integration"/>
    <property type="evidence" value="ECO:0007669"/>
    <property type="project" value="UniProtKB-KW"/>
</dbReference>
<dbReference type="InterPro" id="IPR056924">
    <property type="entry name" value="SH3_Tf2-1"/>
</dbReference>
<dbReference type="Pfam" id="PF17921">
    <property type="entry name" value="Integrase_H2C2"/>
    <property type="match status" value="1"/>
</dbReference>
<evidence type="ECO:0000313" key="14">
    <source>
        <dbReference type="EMBL" id="THH18245.1"/>
    </source>
</evidence>
<keyword evidence="4" id="KW-0378">Hydrolase</keyword>
<evidence type="ECO:0000313" key="15">
    <source>
        <dbReference type="Proteomes" id="UP000308730"/>
    </source>
</evidence>
<evidence type="ECO:0000256" key="10">
    <source>
        <dbReference type="ARBA" id="ARBA00023125"/>
    </source>
</evidence>
<dbReference type="EMBL" id="SGPM01000603">
    <property type="protein sequence ID" value="THH18245.1"/>
    <property type="molecule type" value="Genomic_DNA"/>
</dbReference>
<name>A0A4S4M0C4_9APHY</name>
<dbReference type="InterPro" id="IPR050951">
    <property type="entry name" value="Retrovirus_Pol_polyprotein"/>
</dbReference>
<dbReference type="Pfam" id="PF00385">
    <property type="entry name" value="Chromo"/>
    <property type="match status" value="1"/>
</dbReference>
<keyword evidence="3" id="KW-0064">Aspartyl protease</keyword>
<evidence type="ECO:0008006" key="16">
    <source>
        <dbReference type="Google" id="ProtNLM"/>
    </source>
</evidence>
<dbReference type="PROSITE" id="PS50013">
    <property type="entry name" value="CHROMO_2"/>
    <property type="match status" value="1"/>
</dbReference>
<dbReference type="Proteomes" id="UP000308730">
    <property type="component" value="Unassembled WGS sequence"/>
</dbReference>
<keyword evidence="7" id="KW-0229">DNA integration</keyword>
<keyword evidence="11" id="KW-0233">DNA recombination</keyword>
<sequence>MIQSDTLSRLHHLNQEISDNEDLTLLPESLFANTMDLSETEHSIQLLSDTTLTERIRTHTEADKFVPKTVADVQNKGPPSMRAALEDWKFEDGITYFKGRIYVPENEVLRRDLVHRYHDLPAAGHPGQFGTLASLKRDFYWPGMGVFVKNYVTGCAACQQMKANTHPTVPPLMPIPAHASAKPFEYINLDFITDLPESNGYTALMVVVDHDATKGAILAPCTKSVDAMGTADLLFDAVYKRFGLMSQIISDRGTQFASHVFQELTKKLGIKSTMSTAYHPQTDGGAERMNPEIEAYLRIFCASHPEDWSKHITTMEFSHNQRKAAERNESPFFLMMGYNPRGFPTAFSSSNSPAVETRLSELKKAREEANAAHELARQKMTERITRGFKPFIKGEKVWLESRNLRFITDHKKLAPKRQGPFIITEVLGPLTYRLKLPPMWKIHDVFHASLLTPYRENDTHGPNFLMPPPDIVDGEEEWEVEAILNHRKFRGKQQYLIKWKDFPTSHNTWELMAHLGNAKEQIEEYKKKHRI</sequence>
<dbReference type="GO" id="GO:0046872">
    <property type="term" value="F:metal ion binding"/>
    <property type="evidence" value="ECO:0007669"/>
    <property type="project" value="UniProtKB-KW"/>
</dbReference>
<dbReference type="PROSITE" id="PS50994">
    <property type="entry name" value="INTEGRASE"/>
    <property type="match status" value="1"/>
</dbReference>
<evidence type="ECO:0000256" key="7">
    <source>
        <dbReference type="ARBA" id="ARBA00022908"/>
    </source>
</evidence>
<evidence type="ECO:0000256" key="5">
    <source>
        <dbReference type="ARBA" id="ARBA00022842"/>
    </source>
</evidence>
<keyword evidence="8" id="KW-0695">RNA-directed DNA polymerase</keyword>
<dbReference type="GO" id="GO:0006508">
    <property type="term" value="P:proteolysis"/>
    <property type="evidence" value="ECO:0007669"/>
    <property type="project" value="UniProtKB-KW"/>
</dbReference>
<keyword evidence="9" id="KW-0548">Nucleotidyltransferase</keyword>
<dbReference type="Gene3D" id="1.10.340.70">
    <property type="match status" value="1"/>
</dbReference>
<dbReference type="InterPro" id="IPR000953">
    <property type="entry name" value="Chromo/chromo_shadow_dom"/>
</dbReference>
<dbReference type="GO" id="GO:0003677">
    <property type="term" value="F:DNA binding"/>
    <property type="evidence" value="ECO:0007669"/>
    <property type="project" value="UniProtKB-KW"/>
</dbReference>
<dbReference type="SUPFAM" id="SSF53098">
    <property type="entry name" value="Ribonuclease H-like"/>
    <property type="match status" value="1"/>
</dbReference>
<evidence type="ECO:0000256" key="11">
    <source>
        <dbReference type="ARBA" id="ARBA00023172"/>
    </source>
</evidence>
<evidence type="ECO:0000256" key="3">
    <source>
        <dbReference type="ARBA" id="ARBA00022750"/>
    </source>
</evidence>
<dbReference type="SUPFAM" id="SSF54160">
    <property type="entry name" value="Chromo domain-like"/>
    <property type="match status" value="1"/>
</dbReference>
<dbReference type="InterPro" id="IPR036397">
    <property type="entry name" value="RNaseH_sf"/>
</dbReference>
<dbReference type="PANTHER" id="PTHR37984">
    <property type="entry name" value="PROTEIN CBG26694"/>
    <property type="match status" value="1"/>
</dbReference>